<dbReference type="AlphaFoldDB" id="A0A2M7SD04"/>
<sequence>MAKREIHFSFENLEVWQKAITFADTVIDIIDKLETDRKHYRLIEQLESSVTSIAMNIAEGKGRFSKKEFAKFLYIARGSLFESVALMEIFKRRRWVAEDQYDKFYNDGNIIGKMLTGLINSIKSS</sequence>
<dbReference type="EMBL" id="PFMR01000120">
    <property type="protein sequence ID" value="PIZ17398.1"/>
    <property type="molecule type" value="Genomic_DNA"/>
</dbReference>
<dbReference type="Pfam" id="PF05635">
    <property type="entry name" value="23S_rRNA_IVP"/>
    <property type="match status" value="1"/>
</dbReference>
<accession>A0A2M7SD04</accession>
<dbReference type="NCBIfam" id="TIGR02436">
    <property type="entry name" value="four helix bundle protein"/>
    <property type="match status" value="1"/>
</dbReference>
<dbReference type="PANTHER" id="PTHR38471:SF2">
    <property type="entry name" value="FOUR HELIX BUNDLE PROTEIN"/>
    <property type="match status" value="1"/>
</dbReference>
<evidence type="ECO:0000313" key="2">
    <source>
        <dbReference type="Proteomes" id="UP000229307"/>
    </source>
</evidence>
<name>A0A2M7SD04_9BACT</name>
<gene>
    <name evidence="1" type="ORF">COY52_04615</name>
</gene>
<dbReference type="Proteomes" id="UP000229307">
    <property type="component" value="Unassembled WGS sequence"/>
</dbReference>
<evidence type="ECO:0000313" key="1">
    <source>
        <dbReference type="EMBL" id="PIZ17398.1"/>
    </source>
</evidence>
<reference evidence="2" key="1">
    <citation type="submission" date="2017-09" db="EMBL/GenBank/DDBJ databases">
        <title>Depth-based differentiation of microbial function through sediment-hosted aquifers and enrichment of novel symbionts in the deep terrestrial subsurface.</title>
        <authorList>
            <person name="Probst A.J."/>
            <person name="Ladd B."/>
            <person name="Jarett J.K."/>
            <person name="Geller-Mcgrath D.E."/>
            <person name="Sieber C.M.K."/>
            <person name="Emerson J.B."/>
            <person name="Anantharaman K."/>
            <person name="Thomas B.C."/>
            <person name="Malmstrom R."/>
            <person name="Stieglmeier M."/>
            <person name="Klingl A."/>
            <person name="Woyke T."/>
            <person name="Ryan C.M."/>
            <person name="Banfield J.F."/>
        </authorList>
    </citation>
    <scope>NUCLEOTIDE SEQUENCE [LARGE SCALE GENOMIC DNA]</scope>
</reference>
<dbReference type="Gene3D" id="1.20.1440.60">
    <property type="entry name" value="23S rRNA-intervening sequence"/>
    <property type="match status" value="1"/>
</dbReference>
<dbReference type="PANTHER" id="PTHR38471">
    <property type="entry name" value="FOUR HELIX BUNDLE PROTEIN"/>
    <property type="match status" value="1"/>
</dbReference>
<dbReference type="SUPFAM" id="SSF158446">
    <property type="entry name" value="IVS-encoded protein-like"/>
    <property type="match status" value="1"/>
</dbReference>
<dbReference type="InterPro" id="IPR036583">
    <property type="entry name" value="23S_rRNA_IVS_sf"/>
</dbReference>
<proteinExistence type="predicted"/>
<organism evidence="1 2">
    <name type="scientific">Candidatus Desantisbacteria bacterium CG_4_10_14_0_8_um_filter_48_22</name>
    <dbReference type="NCBI Taxonomy" id="1974543"/>
    <lineage>
        <taxon>Bacteria</taxon>
        <taxon>Candidatus Desantisiibacteriota</taxon>
    </lineage>
</organism>
<dbReference type="CDD" id="cd16377">
    <property type="entry name" value="23S_rRNA_IVP_like"/>
    <property type="match status" value="1"/>
</dbReference>
<dbReference type="InterPro" id="IPR012657">
    <property type="entry name" value="23S_rRNA-intervening_sequence"/>
</dbReference>
<comment type="caution">
    <text evidence="1">The sequence shown here is derived from an EMBL/GenBank/DDBJ whole genome shotgun (WGS) entry which is preliminary data.</text>
</comment>
<protein>
    <submittedName>
        <fullName evidence="1">Four helix bundle protein</fullName>
    </submittedName>
</protein>